<evidence type="ECO:0000313" key="2">
    <source>
        <dbReference type="Proteomes" id="UP000001544"/>
    </source>
</evidence>
<geneLocation type="plasmid" evidence="1 2">
    <name>pBpOF4-01</name>
</geneLocation>
<organism evidence="1 2">
    <name type="scientific">Alkalihalophilus pseudofirmus (strain ATCC BAA-2126 / JCM 17055 / OF4)</name>
    <name type="common">Bacillus pseudofirmus</name>
    <dbReference type="NCBI Taxonomy" id="398511"/>
    <lineage>
        <taxon>Bacteria</taxon>
        <taxon>Bacillati</taxon>
        <taxon>Bacillota</taxon>
        <taxon>Bacilli</taxon>
        <taxon>Bacillales</taxon>
        <taxon>Bacillaceae</taxon>
        <taxon>Alkalihalophilus</taxon>
    </lineage>
</organism>
<dbReference type="AlphaFoldDB" id="D3G1B7"/>
<evidence type="ECO:0000313" key="1">
    <source>
        <dbReference type="EMBL" id="ADC52143.1"/>
    </source>
</evidence>
<sequence length="116" mass="13628">MNALIKQSLRSSVQQFMDAILENREIDSHVYDFLMEWGDLIKMDPTSHVIQLIAELMREEFRELDMFRETLFEFSGKKRMVISTVIDDPYVATCLNAHIAKILWSVKADYKKRGIL</sequence>
<keyword evidence="1" id="KW-0614">Plasmid</keyword>
<proteinExistence type="predicted"/>
<keyword evidence="2" id="KW-1185">Reference proteome</keyword>
<gene>
    <name evidence="1" type="ordered locus">BpOF4_20739</name>
</gene>
<dbReference type="HOGENOM" id="CLU_2091916_0_0_9"/>
<reference evidence="1 2" key="1">
    <citation type="journal article" date="2011" name="Environ. Microbiol.">
        <title>Genome of alkaliphilic Bacillus pseudofirmus OF4 reveals adaptations that support the ability to grow in an external pH range from 7.5 to 11.4.</title>
        <authorList>
            <person name="Janto B."/>
            <person name="Ahmed A."/>
            <person name="Ito M."/>
            <person name="Liu J."/>
            <person name="Hicks D.B."/>
            <person name="Pagni S."/>
            <person name="Fackelmayer O.J."/>
            <person name="Smith T.A."/>
            <person name="Earl J."/>
            <person name="Elbourne L.D."/>
            <person name="Hassan K."/>
            <person name="Paulsen I.T."/>
            <person name="Kolsto A.B."/>
            <person name="Tourasse N.J."/>
            <person name="Ehrlich G.D."/>
            <person name="Boissy R."/>
            <person name="Ivey D.M."/>
            <person name="Li G."/>
            <person name="Xue Y."/>
            <person name="Ma Y."/>
            <person name="Hu F.Z."/>
            <person name="Krulwich T.A."/>
        </authorList>
    </citation>
    <scope>NUCLEOTIDE SEQUENCE [LARGE SCALE GENOMIC DNA]</scope>
    <source>
        <strain evidence="2">ATCC BAA-2126 / JCM 17055 / OF4</strain>
    </source>
</reference>
<dbReference type="KEGG" id="bpf:BpOF4_20739"/>
<name>D3G1B7_ALKPO</name>
<protein>
    <submittedName>
        <fullName evidence="1">Uncharacterized protein</fullName>
    </submittedName>
</protein>
<dbReference type="EMBL" id="CP001879">
    <property type="protein sequence ID" value="ADC52143.1"/>
    <property type="molecule type" value="Genomic_DNA"/>
</dbReference>
<accession>D3G1B7</accession>
<dbReference type="Proteomes" id="UP000001544">
    <property type="component" value="Plasmid pBpOF4-01"/>
</dbReference>
<dbReference type="RefSeq" id="WP_012961055.1">
    <property type="nucleotide sequence ID" value="NC_013792.1"/>
</dbReference>